<evidence type="ECO:0000259" key="1">
    <source>
        <dbReference type="Pfam" id="PF00688"/>
    </source>
</evidence>
<name>A0AA40GEY6_9HYME</name>
<evidence type="ECO:0000313" key="3">
    <source>
        <dbReference type="Proteomes" id="UP001177670"/>
    </source>
</evidence>
<reference evidence="2" key="1">
    <citation type="submission" date="2021-10" db="EMBL/GenBank/DDBJ databases">
        <title>Melipona bicolor Genome sequencing and assembly.</title>
        <authorList>
            <person name="Araujo N.S."/>
            <person name="Arias M.C."/>
        </authorList>
    </citation>
    <scope>NUCLEOTIDE SEQUENCE</scope>
    <source>
        <strain evidence="2">USP_2M_L1-L4_2017</strain>
        <tissue evidence="2">Whole body</tissue>
    </source>
</reference>
<gene>
    <name evidence="2" type="ORF">K0M31_001163</name>
</gene>
<organism evidence="2 3">
    <name type="scientific">Melipona bicolor</name>
    <dbReference type="NCBI Taxonomy" id="60889"/>
    <lineage>
        <taxon>Eukaryota</taxon>
        <taxon>Metazoa</taxon>
        <taxon>Ecdysozoa</taxon>
        <taxon>Arthropoda</taxon>
        <taxon>Hexapoda</taxon>
        <taxon>Insecta</taxon>
        <taxon>Pterygota</taxon>
        <taxon>Neoptera</taxon>
        <taxon>Endopterygota</taxon>
        <taxon>Hymenoptera</taxon>
        <taxon>Apocrita</taxon>
        <taxon>Aculeata</taxon>
        <taxon>Apoidea</taxon>
        <taxon>Anthophila</taxon>
        <taxon>Apidae</taxon>
        <taxon>Melipona</taxon>
    </lineage>
</organism>
<dbReference type="Gene3D" id="2.60.120.970">
    <property type="match status" value="1"/>
</dbReference>
<keyword evidence="3" id="KW-1185">Reference proteome</keyword>
<dbReference type="InterPro" id="IPR001111">
    <property type="entry name" value="TGF-b_propeptide"/>
</dbReference>
<comment type="caution">
    <text evidence="2">The sequence shown here is derived from an EMBL/GenBank/DDBJ whole genome shotgun (WGS) entry which is preliminary data.</text>
</comment>
<evidence type="ECO:0000313" key="2">
    <source>
        <dbReference type="EMBL" id="KAK1136617.1"/>
    </source>
</evidence>
<dbReference type="AlphaFoldDB" id="A0AA40GEY6"/>
<dbReference type="Proteomes" id="UP001177670">
    <property type="component" value="Unassembled WGS sequence"/>
</dbReference>
<feature type="domain" description="TGF-beta propeptide" evidence="1">
    <location>
        <begin position="11"/>
        <end position="74"/>
    </location>
</feature>
<protein>
    <recommendedName>
        <fullName evidence="1">TGF-beta propeptide domain-containing protein</fullName>
    </recommendedName>
</protein>
<dbReference type="Pfam" id="PF00688">
    <property type="entry name" value="TGFb_propeptide"/>
    <property type="match status" value="1"/>
</dbReference>
<accession>A0AA40GEY6</accession>
<proteinExistence type="predicted"/>
<dbReference type="EMBL" id="JAHYIQ010000001">
    <property type="protein sequence ID" value="KAK1136617.1"/>
    <property type="molecule type" value="Genomic_DNA"/>
</dbReference>
<sequence length="76" mass="8937">MLFQVSVSGRRIMNHHVPGVRHERGKRLWFDVSEVPPGEHIISAELRLYRSMDVKNRRNRGSYMITAYRVLKTEDG</sequence>